<dbReference type="AlphaFoldDB" id="A0A928ZXI7"/>
<evidence type="ECO:0000313" key="3">
    <source>
        <dbReference type="Proteomes" id="UP000615026"/>
    </source>
</evidence>
<proteinExistence type="predicted"/>
<comment type="caution">
    <text evidence="2">The sequence shown here is derived from an EMBL/GenBank/DDBJ whole genome shotgun (WGS) entry which is preliminary data.</text>
</comment>
<reference evidence="2" key="1">
    <citation type="submission" date="2020-10" db="EMBL/GenBank/DDBJ databases">
        <authorList>
            <person name="Castelo-Branco R."/>
            <person name="Eusebio N."/>
            <person name="Adriana R."/>
            <person name="Vieira A."/>
            <person name="Brugerolle De Fraissinette N."/>
            <person name="Rezende De Castro R."/>
            <person name="Schneider M.P."/>
            <person name="Vasconcelos V."/>
            <person name="Leao P.N."/>
        </authorList>
    </citation>
    <scope>NUCLEOTIDE SEQUENCE</scope>
    <source>
        <strain evidence="2">LEGE 11479</strain>
    </source>
</reference>
<dbReference type="Proteomes" id="UP000615026">
    <property type="component" value="Unassembled WGS sequence"/>
</dbReference>
<keyword evidence="3" id="KW-1185">Reference proteome</keyword>
<accession>A0A928ZXI7</accession>
<feature type="compositionally biased region" description="Polar residues" evidence="1">
    <location>
        <begin position="1"/>
        <end position="22"/>
    </location>
</feature>
<dbReference type="Gene3D" id="3.40.50.300">
    <property type="entry name" value="P-loop containing nucleotide triphosphate hydrolases"/>
    <property type="match status" value="1"/>
</dbReference>
<dbReference type="InterPro" id="IPR027417">
    <property type="entry name" value="P-loop_NTPase"/>
</dbReference>
<sequence>MLNATLRSRLNDQPNPFSSNRVDTPFQEHPDLKDVYEDEFRALKSALFDIKNDSNSQSNGVVVMGEPGAGKTHLMMRLAQETLKTNRLLFIRQPNNSESILFHIYSRILESLVEPVLDSQYNQLQYLLANSIISFLQEANIGGPLLDRCKDDPLQIYKAMGRAGTDVRRKNWDRLIKQIRPWWINKYGGAAYSQQFQIPRLGHCNALAIVPSEH</sequence>
<evidence type="ECO:0000313" key="2">
    <source>
        <dbReference type="EMBL" id="MBE9069267.1"/>
    </source>
</evidence>
<dbReference type="RefSeq" id="WP_193995179.1">
    <property type="nucleotide sequence ID" value="NZ_JADEXP010000254.1"/>
</dbReference>
<gene>
    <name evidence="2" type="ORF">IQ260_21730</name>
</gene>
<evidence type="ECO:0000256" key="1">
    <source>
        <dbReference type="SAM" id="MobiDB-lite"/>
    </source>
</evidence>
<organism evidence="2 3">
    <name type="scientific">Leptolyngbya cf. ectocarpi LEGE 11479</name>
    <dbReference type="NCBI Taxonomy" id="1828722"/>
    <lineage>
        <taxon>Bacteria</taxon>
        <taxon>Bacillati</taxon>
        <taxon>Cyanobacteriota</taxon>
        <taxon>Cyanophyceae</taxon>
        <taxon>Leptolyngbyales</taxon>
        <taxon>Leptolyngbyaceae</taxon>
        <taxon>Leptolyngbya group</taxon>
        <taxon>Leptolyngbya</taxon>
    </lineage>
</organism>
<dbReference type="SUPFAM" id="SSF52540">
    <property type="entry name" value="P-loop containing nucleoside triphosphate hydrolases"/>
    <property type="match status" value="1"/>
</dbReference>
<dbReference type="EMBL" id="JADEXP010000254">
    <property type="protein sequence ID" value="MBE9069267.1"/>
    <property type="molecule type" value="Genomic_DNA"/>
</dbReference>
<protein>
    <submittedName>
        <fullName evidence="2">Uncharacterized protein</fullName>
    </submittedName>
</protein>
<feature type="region of interest" description="Disordered" evidence="1">
    <location>
        <begin position="1"/>
        <end position="28"/>
    </location>
</feature>
<name>A0A928ZXI7_LEPEC</name>